<dbReference type="KEGG" id="cace:CACET_c24840"/>
<dbReference type="SUPFAM" id="SSF56300">
    <property type="entry name" value="Metallo-dependent phosphatases"/>
    <property type="match status" value="1"/>
</dbReference>
<gene>
    <name evidence="1" type="ORF">CACET_c24840</name>
</gene>
<keyword evidence="2" id="KW-1185">Reference proteome</keyword>
<dbReference type="Gene3D" id="3.60.21.10">
    <property type="match status" value="1"/>
</dbReference>
<dbReference type="RefSeq" id="WP_044824797.1">
    <property type="nucleotide sequence ID" value="NZ_CP009687.1"/>
</dbReference>
<dbReference type="PANTHER" id="PTHR31302">
    <property type="entry name" value="TRANSMEMBRANE PROTEIN WITH METALLOPHOSPHOESTERASE DOMAIN-RELATED"/>
    <property type="match status" value="1"/>
</dbReference>
<dbReference type="InterPro" id="IPR051158">
    <property type="entry name" value="Metallophosphoesterase_sf"/>
</dbReference>
<dbReference type="CDD" id="cd07385">
    <property type="entry name" value="MPP_YkuE_C"/>
    <property type="match status" value="1"/>
</dbReference>
<dbReference type="EMBL" id="CP009687">
    <property type="protein sequence ID" value="AKL95929.1"/>
    <property type="molecule type" value="Genomic_DNA"/>
</dbReference>
<name>A0A0D8IA18_9CLOT</name>
<dbReference type="PANTHER" id="PTHR31302:SF0">
    <property type="entry name" value="TRANSMEMBRANE PROTEIN WITH METALLOPHOSPHOESTERASE DOMAIN"/>
    <property type="match status" value="1"/>
</dbReference>
<evidence type="ECO:0000313" key="1">
    <source>
        <dbReference type="EMBL" id="AKL95929.1"/>
    </source>
</evidence>
<protein>
    <submittedName>
        <fullName evidence="1">Metallophosphoesterase</fullName>
    </submittedName>
</protein>
<dbReference type="InterPro" id="IPR004843">
    <property type="entry name" value="Calcineurin-like_PHP"/>
</dbReference>
<dbReference type="GO" id="GO:0016787">
    <property type="term" value="F:hydrolase activity"/>
    <property type="evidence" value="ECO:0007669"/>
    <property type="project" value="InterPro"/>
</dbReference>
<dbReference type="STRING" id="84022.CACET_c24840"/>
<dbReference type="AlphaFoldDB" id="A0A0D8IA18"/>
<reference evidence="1 2" key="1">
    <citation type="submission" date="2014-10" db="EMBL/GenBank/DDBJ databases">
        <title>Genome sequence of Clostridium aceticum DSM 1496.</title>
        <authorList>
            <person name="Poehlein A."/>
            <person name="Schiel-Bengelsdorf B."/>
            <person name="Gottschalk G."/>
            <person name="Duerre P."/>
            <person name="Daniel R."/>
        </authorList>
    </citation>
    <scope>NUCLEOTIDE SEQUENCE [LARGE SCALE GENOMIC DNA]</scope>
    <source>
        <strain evidence="1 2">DSM 1496</strain>
    </source>
</reference>
<proteinExistence type="predicted"/>
<dbReference type="Proteomes" id="UP000035704">
    <property type="component" value="Chromosome"/>
</dbReference>
<sequence>MNPLFVVILSMILFIYGEITYYIGLRGWQFVVATGLKLSAIGYWVLIGLVAFSFFIARIGDRWLPSWLNHFFEVVGAYWLGIMTYLTMILLIVEFVGLLNRRLHFIPTALISQPKFTVVIGMAVISLVFIIVSYGWWSARSPVVVPYEVQLNKELGEFQELNIVMISDMHLGRLVNRKQLERIAQEIKKLKADLILIPGDIIDDRVDAFVDQNMMEVFHELAPPLGIYASMGNHEYIGGQVEKAEKYFQEAGIQVLRDEYIEVADSFYLVGREDKSYERFQGKPRKTLKEILVDVDKNLPIIMLDHQPVGVDEAEKEGIDIQVSGHTHRGQLFPFRIFTRKIFEVDWGYEKIGNLHVIVTSGAGTWGPPMRVGHRSEIVHIRLQPQ</sequence>
<evidence type="ECO:0000313" key="2">
    <source>
        <dbReference type="Proteomes" id="UP000035704"/>
    </source>
</evidence>
<accession>A0A0D8IA18</accession>
<dbReference type="PATRIC" id="fig|84022.5.peg.234"/>
<dbReference type="OrthoDB" id="9780884at2"/>
<dbReference type="InterPro" id="IPR029052">
    <property type="entry name" value="Metallo-depent_PP-like"/>
</dbReference>
<organism evidence="1 2">
    <name type="scientific">Clostridium aceticum</name>
    <dbReference type="NCBI Taxonomy" id="84022"/>
    <lineage>
        <taxon>Bacteria</taxon>
        <taxon>Bacillati</taxon>
        <taxon>Bacillota</taxon>
        <taxon>Clostridia</taxon>
        <taxon>Eubacteriales</taxon>
        <taxon>Clostridiaceae</taxon>
        <taxon>Clostridium</taxon>
    </lineage>
</organism>
<dbReference type="Pfam" id="PF00149">
    <property type="entry name" value="Metallophos"/>
    <property type="match status" value="1"/>
</dbReference>